<dbReference type="SUPFAM" id="SSF50978">
    <property type="entry name" value="WD40 repeat-like"/>
    <property type="match status" value="2"/>
</dbReference>
<dbReference type="Gene3D" id="1.10.510.10">
    <property type="entry name" value="Transferase(Phosphotransferase) domain 1"/>
    <property type="match status" value="1"/>
</dbReference>
<keyword evidence="2 10" id="KW-0808">Transferase</keyword>
<organism evidence="10 11">
    <name type="scientific">Aureliella helgolandensis</name>
    <dbReference type="NCBI Taxonomy" id="2527968"/>
    <lineage>
        <taxon>Bacteria</taxon>
        <taxon>Pseudomonadati</taxon>
        <taxon>Planctomycetota</taxon>
        <taxon>Planctomycetia</taxon>
        <taxon>Pirellulales</taxon>
        <taxon>Pirellulaceae</taxon>
        <taxon>Aureliella</taxon>
    </lineage>
</organism>
<evidence type="ECO:0000313" key="10">
    <source>
        <dbReference type="EMBL" id="QDV27235.1"/>
    </source>
</evidence>
<dbReference type="InterPro" id="IPR036322">
    <property type="entry name" value="WD40_repeat_dom_sf"/>
</dbReference>
<feature type="domain" description="Protein kinase" evidence="9">
    <location>
        <begin position="51"/>
        <end position="340"/>
    </location>
</feature>
<accession>A0A518GF60</accession>
<evidence type="ECO:0000256" key="3">
    <source>
        <dbReference type="ARBA" id="ARBA00022737"/>
    </source>
</evidence>
<dbReference type="Pfam" id="PF00400">
    <property type="entry name" value="WD40"/>
    <property type="match status" value="2"/>
</dbReference>
<evidence type="ECO:0000256" key="6">
    <source>
        <dbReference type="ARBA" id="ARBA00022840"/>
    </source>
</evidence>
<dbReference type="InterPro" id="IPR011009">
    <property type="entry name" value="Kinase-like_dom_sf"/>
</dbReference>
<dbReference type="Pfam" id="PF00069">
    <property type="entry name" value="Pkinase"/>
    <property type="match status" value="1"/>
</dbReference>
<dbReference type="SMART" id="SM00320">
    <property type="entry name" value="WD40"/>
    <property type="match status" value="4"/>
</dbReference>
<evidence type="ECO:0000256" key="4">
    <source>
        <dbReference type="ARBA" id="ARBA00022741"/>
    </source>
</evidence>
<evidence type="ECO:0000256" key="1">
    <source>
        <dbReference type="ARBA" id="ARBA00022574"/>
    </source>
</evidence>
<dbReference type="PROSITE" id="PS00678">
    <property type="entry name" value="WD_REPEATS_1"/>
    <property type="match status" value="1"/>
</dbReference>
<keyword evidence="4" id="KW-0547">Nucleotide-binding</keyword>
<evidence type="ECO:0000256" key="2">
    <source>
        <dbReference type="ARBA" id="ARBA00022679"/>
    </source>
</evidence>
<dbReference type="InterPro" id="IPR000719">
    <property type="entry name" value="Prot_kinase_dom"/>
</dbReference>
<reference evidence="10 11" key="1">
    <citation type="submission" date="2019-02" db="EMBL/GenBank/DDBJ databases">
        <title>Deep-cultivation of Planctomycetes and their phenomic and genomic characterization uncovers novel biology.</title>
        <authorList>
            <person name="Wiegand S."/>
            <person name="Jogler M."/>
            <person name="Boedeker C."/>
            <person name="Pinto D."/>
            <person name="Vollmers J."/>
            <person name="Rivas-Marin E."/>
            <person name="Kohn T."/>
            <person name="Peeters S.H."/>
            <person name="Heuer A."/>
            <person name="Rast P."/>
            <person name="Oberbeckmann S."/>
            <person name="Bunk B."/>
            <person name="Jeske O."/>
            <person name="Meyerdierks A."/>
            <person name="Storesund J.E."/>
            <person name="Kallscheuer N."/>
            <person name="Luecker S."/>
            <person name="Lage O.M."/>
            <person name="Pohl T."/>
            <person name="Merkel B.J."/>
            <person name="Hornburger P."/>
            <person name="Mueller R.-W."/>
            <person name="Bruemmer F."/>
            <person name="Labrenz M."/>
            <person name="Spormann A.M."/>
            <person name="Op den Camp H."/>
            <person name="Overmann J."/>
            <person name="Amann R."/>
            <person name="Jetten M.S.M."/>
            <person name="Mascher T."/>
            <person name="Medema M.H."/>
            <person name="Devos D.P."/>
            <person name="Kaster A.-K."/>
            <person name="Ovreas L."/>
            <person name="Rohde M."/>
            <person name="Galperin M.Y."/>
            <person name="Jogler C."/>
        </authorList>
    </citation>
    <scope>NUCLEOTIDE SEQUENCE [LARGE SCALE GENOMIC DNA]</scope>
    <source>
        <strain evidence="10 11">Q31a</strain>
    </source>
</reference>
<dbReference type="EMBL" id="CP036298">
    <property type="protein sequence ID" value="QDV27235.1"/>
    <property type="molecule type" value="Genomic_DNA"/>
</dbReference>
<dbReference type="PROSITE" id="PS50011">
    <property type="entry name" value="PROTEIN_KINASE_DOM"/>
    <property type="match status" value="1"/>
</dbReference>
<dbReference type="InterPro" id="IPR015943">
    <property type="entry name" value="WD40/YVTN_repeat-like_dom_sf"/>
</dbReference>
<feature type="repeat" description="WD" evidence="7">
    <location>
        <begin position="1015"/>
        <end position="1056"/>
    </location>
</feature>
<feature type="region of interest" description="Disordered" evidence="8">
    <location>
        <begin position="1"/>
        <end position="45"/>
    </location>
</feature>
<proteinExistence type="predicted"/>
<evidence type="ECO:0000256" key="5">
    <source>
        <dbReference type="ARBA" id="ARBA00022777"/>
    </source>
</evidence>
<dbReference type="Gene3D" id="2.130.10.10">
    <property type="entry name" value="YVTN repeat-like/Quinoprotein amine dehydrogenase"/>
    <property type="match status" value="4"/>
</dbReference>
<evidence type="ECO:0000256" key="7">
    <source>
        <dbReference type="PROSITE-ProRule" id="PRU00221"/>
    </source>
</evidence>
<dbReference type="Proteomes" id="UP000318017">
    <property type="component" value="Chromosome"/>
</dbReference>
<keyword evidence="1 7" id="KW-0853">WD repeat</keyword>
<keyword evidence="6" id="KW-0067">ATP-binding</keyword>
<dbReference type="AlphaFoldDB" id="A0A518GF60"/>
<protein>
    <submittedName>
        <fullName evidence="10">Serine/threonine-protein kinase PrkC</fullName>
        <ecNumber evidence="10">2.7.11.1</ecNumber>
    </submittedName>
</protein>
<dbReference type="InterPro" id="IPR001680">
    <property type="entry name" value="WD40_rpt"/>
</dbReference>
<evidence type="ECO:0000256" key="8">
    <source>
        <dbReference type="SAM" id="MobiDB-lite"/>
    </source>
</evidence>
<keyword evidence="11" id="KW-1185">Reference proteome</keyword>
<dbReference type="PANTHER" id="PTHR43289">
    <property type="entry name" value="MITOGEN-ACTIVATED PROTEIN KINASE KINASE KINASE 20-RELATED"/>
    <property type="match status" value="1"/>
</dbReference>
<dbReference type="RefSeq" id="WP_145084318.1">
    <property type="nucleotide sequence ID" value="NZ_CP036298.1"/>
</dbReference>
<dbReference type="PANTHER" id="PTHR43289:SF6">
    <property type="entry name" value="SERINE_THREONINE-PROTEIN KINASE NEKL-3"/>
    <property type="match status" value="1"/>
</dbReference>
<keyword evidence="3" id="KW-0677">Repeat</keyword>
<name>A0A518GF60_9BACT</name>
<dbReference type="Gene3D" id="3.30.200.20">
    <property type="entry name" value="Phosphorylase Kinase, domain 1"/>
    <property type="match status" value="1"/>
</dbReference>
<dbReference type="PROSITE" id="PS50294">
    <property type="entry name" value="WD_REPEATS_REGION"/>
    <property type="match status" value="1"/>
</dbReference>
<dbReference type="GO" id="GO:0005524">
    <property type="term" value="F:ATP binding"/>
    <property type="evidence" value="ECO:0007669"/>
    <property type="project" value="UniProtKB-KW"/>
</dbReference>
<dbReference type="CDD" id="cd14014">
    <property type="entry name" value="STKc_PknB_like"/>
    <property type="match status" value="1"/>
</dbReference>
<evidence type="ECO:0000259" key="9">
    <source>
        <dbReference type="PROSITE" id="PS50011"/>
    </source>
</evidence>
<keyword evidence="5 10" id="KW-0418">Kinase</keyword>
<dbReference type="EC" id="2.7.11.1" evidence="10"/>
<sequence length="1091" mass="119514">MTPNPDSSKSKRLETPTAFDGEVATDLSPEYQDPESHAPPESHVGSVVGDYRVLSEIGRGGIGVVYRAVHTQTGKTVALKLLQRSYGAQRRHLRRFRREAQAVQSLKHNHIVPLHESGEHQGVHFLAMELIAGQTLADLITDQARCRQATESATLANDDEPTQCEHKKILPSIAFEDLAHSIANIADAVHAAHLAGVIHRDIKPSNILRDDSGKLWLTDFGLATLGNEHTALTLTGDVLGTPAYMSPEQASGSTEGVSPLTDVYSLGASLFELTTLQKPYLGSRDQILLGVVQGDLTPPRRVRSGIPPALEAITLKAMAFSPTGRYVSAAELASDLRRFAGGESTLARLPSWRERLYRWSERNPLVALVTLVGVSATIAGVLIVQSLNSKTLRNVNLQLQHSNQRLRITNEQLATRESQLKQQLYVSDMAVAFKAYESGKFLTARKLLEPYAAEDAEPDLRGFGWRLLNKLTAPPESILLAYHSGMATESALFDGGRQALSVGHDGEVHQLDLEAGTELRRHTMGGKLDAVAVAPDGSWMLVGIHAPTGVHRVAYRDLDNQKSPTQLATINEISNWKWHWTTVESLAVSPNGEFFASADRYQELQLHSADGASIRNLTNDSRNESLAFLDQGEWLACIYRHTRGAAKLRVLSTSSERNLDFECGFSPNVLAYSGHRPGSETSWIAVAGVDDIAIFEWPSGEKISRLNNVSARIRCVDISHDGRVVAAGCDEGLMLVWHAREAEHAGEFRPPQVIQASDQRITSIKLRPDSNALQPATFQMVTTSEDGDVRLWKVPRPIPPAPGIAGLPPAALQVSDVWAVNRYADQMYLRLQGGEIVEFNGEDSPSRVLAKHPCDEFGRICSVGSENLIVAAGQAELLFLDAQTGSVRNRLPASDAEQDCQDLLHLGETIYALYQNHLLLIDTHSHQVKSTLWLPTKDAKQLLQVPQTEDVLVVAEGAIYQIRDPQLAPLAEASSAASLFRLATFSPAGDHLAIVQSNRTLRVLSTDGLQPPILLRGHQEAITDCIFIDDGATLVSSSVDRTLRFWDIATGRELGVLNQPEMQTQFLHYFEATQTLFCSDQGSGFQFLPAR</sequence>
<evidence type="ECO:0000313" key="11">
    <source>
        <dbReference type="Proteomes" id="UP000318017"/>
    </source>
</evidence>
<dbReference type="SUPFAM" id="SSF56112">
    <property type="entry name" value="Protein kinase-like (PK-like)"/>
    <property type="match status" value="1"/>
</dbReference>
<dbReference type="KEGG" id="ahel:Q31a_56230"/>
<dbReference type="OrthoDB" id="500858at2"/>
<dbReference type="InterPro" id="IPR019775">
    <property type="entry name" value="WD40_repeat_CS"/>
</dbReference>
<dbReference type="PROSITE" id="PS50082">
    <property type="entry name" value="WD_REPEATS_2"/>
    <property type="match status" value="1"/>
</dbReference>
<gene>
    <name evidence="10" type="primary">prkC_23</name>
    <name evidence="10" type="ORF">Q31a_56230</name>
</gene>
<dbReference type="GO" id="GO:0004674">
    <property type="term" value="F:protein serine/threonine kinase activity"/>
    <property type="evidence" value="ECO:0007669"/>
    <property type="project" value="UniProtKB-EC"/>
</dbReference>
<dbReference type="SMART" id="SM00220">
    <property type="entry name" value="S_TKc"/>
    <property type="match status" value="1"/>
</dbReference>